<keyword evidence="2" id="KW-0449">Lipoprotein</keyword>
<accession>A0A7W8GID0</accession>
<dbReference type="AlphaFoldDB" id="A0A7W8GID0"/>
<sequence length="166" mass="17470">MKTRTPLPAPLLAALLAASALAPAALAQGIRITRPAATAPAAATPAPSSTADLGDVPAGWRVLSGRVRAPRDVRLPAGSTVSVAIEDVTRLDAPSRTVLNVSFPATRLSAPYQMQFNPVRLSPRRVYTVTARVKDASGRLIYLTTTQQALPTGRNAVMDVRVTPVR</sequence>
<dbReference type="PANTHER" id="PTHR38013">
    <property type="entry name" value="GLYCOPROTEIN/POLYSACCHARIDE METABOLISM"/>
    <property type="match status" value="1"/>
</dbReference>
<dbReference type="EMBL" id="JACHFN010000015">
    <property type="protein sequence ID" value="MBB5235711.1"/>
    <property type="molecule type" value="Genomic_DNA"/>
</dbReference>
<dbReference type="Proteomes" id="UP000525389">
    <property type="component" value="Unassembled WGS sequence"/>
</dbReference>
<comment type="caution">
    <text evidence="2">The sequence shown here is derived from an EMBL/GenBank/DDBJ whole genome shotgun (WGS) entry which is preliminary data.</text>
</comment>
<protein>
    <submittedName>
        <fullName evidence="2">Putative lipoprotein</fullName>
    </submittedName>
</protein>
<proteinExistence type="predicted"/>
<dbReference type="Pfam" id="PF09619">
    <property type="entry name" value="YscW"/>
    <property type="match status" value="1"/>
</dbReference>
<organism evidence="2 3">
    <name type="scientific">Deinococcus budaensis</name>
    <dbReference type="NCBI Taxonomy" id="1665626"/>
    <lineage>
        <taxon>Bacteria</taxon>
        <taxon>Thermotogati</taxon>
        <taxon>Deinococcota</taxon>
        <taxon>Deinococci</taxon>
        <taxon>Deinococcales</taxon>
        <taxon>Deinococcaceae</taxon>
        <taxon>Deinococcus</taxon>
    </lineage>
</organism>
<evidence type="ECO:0000313" key="2">
    <source>
        <dbReference type="EMBL" id="MBB5235711.1"/>
    </source>
</evidence>
<dbReference type="InterPro" id="IPR039366">
    <property type="entry name" value="Pilotin"/>
</dbReference>
<keyword evidence="1" id="KW-0732">Signal</keyword>
<feature type="signal peptide" evidence="1">
    <location>
        <begin position="1"/>
        <end position="27"/>
    </location>
</feature>
<feature type="chain" id="PRO_5030693085" evidence="1">
    <location>
        <begin position="28"/>
        <end position="166"/>
    </location>
</feature>
<reference evidence="2 3" key="1">
    <citation type="submission" date="2020-08" db="EMBL/GenBank/DDBJ databases">
        <title>Genomic Encyclopedia of Type Strains, Phase IV (KMG-IV): sequencing the most valuable type-strain genomes for metagenomic binning, comparative biology and taxonomic classification.</title>
        <authorList>
            <person name="Goeker M."/>
        </authorList>
    </citation>
    <scope>NUCLEOTIDE SEQUENCE [LARGE SCALE GENOMIC DNA]</scope>
    <source>
        <strain evidence="2 3">DSM 101791</strain>
    </source>
</reference>
<evidence type="ECO:0000256" key="1">
    <source>
        <dbReference type="SAM" id="SignalP"/>
    </source>
</evidence>
<name>A0A7W8GID0_9DEIO</name>
<keyword evidence="3" id="KW-1185">Reference proteome</keyword>
<evidence type="ECO:0000313" key="3">
    <source>
        <dbReference type="Proteomes" id="UP000525389"/>
    </source>
</evidence>
<dbReference type="RefSeq" id="WP_184031228.1">
    <property type="nucleotide sequence ID" value="NZ_JACHFN010000015.1"/>
</dbReference>
<dbReference type="InterPro" id="IPR053196">
    <property type="entry name" value="Lipoprotein_YbaY-like"/>
</dbReference>
<gene>
    <name evidence="2" type="ORF">HNQ09_003172</name>
</gene>
<dbReference type="PANTHER" id="PTHR38013:SF1">
    <property type="entry name" value="GLYCOPROTEIN_POLYSACCHARIDE METABOLISM"/>
    <property type="match status" value="1"/>
</dbReference>